<evidence type="ECO:0000313" key="3">
    <source>
        <dbReference type="EMBL" id="CAE0409157.1"/>
    </source>
</evidence>
<keyword evidence="2" id="KW-1133">Transmembrane helix</keyword>
<dbReference type="PANTHER" id="PTHR36220:SF1">
    <property type="entry name" value="GAMMA TUBULIN COMPLEX COMPONENT C-TERMINAL DOMAIN-CONTAINING PROTEIN"/>
    <property type="match status" value="1"/>
</dbReference>
<proteinExistence type="predicted"/>
<dbReference type="PANTHER" id="PTHR36220">
    <property type="entry name" value="UNNAMED PRODUCT"/>
    <property type="match status" value="1"/>
</dbReference>
<accession>A0A7S3L2D7</accession>
<protein>
    <submittedName>
        <fullName evidence="3">Uncharacterized protein</fullName>
    </submittedName>
</protein>
<name>A0A7S3L2D7_9STRA</name>
<gene>
    <name evidence="3" type="ORF">ACOF00016_LOCUS6843</name>
</gene>
<keyword evidence="2" id="KW-0472">Membrane</keyword>
<reference evidence="3" key="1">
    <citation type="submission" date="2021-01" db="EMBL/GenBank/DDBJ databases">
        <authorList>
            <person name="Corre E."/>
            <person name="Pelletier E."/>
            <person name="Niang G."/>
            <person name="Scheremetjew M."/>
            <person name="Finn R."/>
            <person name="Kale V."/>
            <person name="Holt S."/>
            <person name="Cochrane G."/>
            <person name="Meng A."/>
            <person name="Brown T."/>
            <person name="Cohen L."/>
        </authorList>
    </citation>
    <scope>NUCLEOTIDE SEQUENCE</scope>
    <source>
        <strain evidence="3">CCMP127</strain>
    </source>
</reference>
<dbReference type="InterPro" id="IPR028994">
    <property type="entry name" value="Integrin_alpha_N"/>
</dbReference>
<sequence>MEECGSETAAKSDTAGNSSENSSAKQQKGPQEPVLDDDVIVVAGARNMEEGETSIIPNKPPAAFRTSTRQEKKKKLMMVLGAVFLILVAAAVAIGVALAGKDDDDDDDRTSVQNNQVFANPSTVKWRLKGQVIEDPLAIIMTDVPIGVGNVQADDMRSFATAMSIDDGWLAVATDSRAKVHIYRWDNSTSTASQTEMGGWYEHTVLEPSAEVWAAYENETEFGGYDLPFHKPFTEWGSSVALAKHRLVVGAGRRIGSVLTYNYDESLDQWKLFTQPILEAQEDDHTGRSIDLSADGAVMAVGSPRYGIARPLDYTGLIRILEQRNGVSWKVEGQTTGFQSNDRVGATMKLSADGQTLVSGNTIGNTINGIGSGIVWVWRRSNDDDIWNLLGTPLLGSKSGLFFGWDVQVSGDVVAVMALHYKSKTAGVFVYEYVGSKTTAPENTDKEAWKLRGDVIEIKAGFPDFCLTANGSILVTATNAGMGNVTVYQYQSEKWETVGIFEDDSDFIRPNSLEYSLRCSPDGRTIAVGRPTHVDVGAVSVWEAVEEDE</sequence>
<dbReference type="SUPFAM" id="SSF82171">
    <property type="entry name" value="DPP6 N-terminal domain-like"/>
    <property type="match status" value="1"/>
</dbReference>
<evidence type="ECO:0000256" key="2">
    <source>
        <dbReference type="SAM" id="Phobius"/>
    </source>
</evidence>
<evidence type="ECO:0000256" key="1">
    <source>
        <dbReference type="SAM" id="MobiDB-lite"/>
    </source>
</evidence>
<dbReference type="EMBL" id="HBIM01008061">
    <property type="protein sequence ID" value="CAE0409157.1"/>
    <property type="molecule type" value="Transcribed_RNA"/>
</dbReference>
<feature type="transmembrane region" description="Helical" evidence="2">
    <location>
        <begin position="76"/>
        <end position="99"/>
    </location>
</feature>
<feature type="compositionally biased region" description="Polar residues" evidence="1">
    <location>
        <begin position="9"/>
        <end position="29"/>
    </location>
</feature>
<organism evidence="3">
    <name type="scientific">Amphora coffeiformis</name>
    <dbReference type="NCBI Taxonomy" id="265554"/>
    <lineage>
        <taxon>Eukaryota</taxon>
        <taxon>Sar</taxon>
        <taxon>Stramenopiles</taxon>
        <taxon>Ochrophyta</taxon>
        <taxon>Bacillariophyta</taxon>
        <taxon>Bacillariophyceae</taxon>
        <taxon>Bacillariophycidae</taxon>
        <taxon>Thalassiophysales</taxon>
        <taxon>Catenulaceae</taxon>
        <taxon>Amphora</taxon>
    </lineage>
</organism>
<keyword evidence="2" id="KW-0812">Transmembrane</keyword>
<feature type="region of interest" description="Disordered" evidence="1">
    <location>
        <begin position="1"/>
        <end position="37"/>
    </location>
</feature>
<dbReference type="Gene3D" id="2.130.10.130">
    <property type="entry name" value="Integrin alpha, N-terminal"/>
    <property type="match status" value="1"/>
</dbReference>
<dbReference type="AlphaFoldDB" id="A0A7S3L2D7"/>